<reference evidence="1 2" key="1">
    <citation type="journal article" date="2018" name="Front. Microbiol.">
        <title>Genome-Wide Analysis of Corynespora cassiicola Leaf Fall Disease Putative Effectors.</title>
        <authorList>
            <person name="Lopez D."/>
            <person name="Ribeiro S."/>
            <person name="Label P."/>
            <person name="Fumanal B."/>
            <person name="Venisse J.S."/>
            <person name="Kohler A."/>
            <person name="de Oliveira R.R."/>
            <person name="Labutti K."/>
            <person name="Lipzen A."/>
            <person name="Lail K."/>
            <person name="Bauer D."/>
            <person name="Ohm R.A."/>
            <person name="Barry K.W."/>
            <person name="Spatafora J."/>
            <person name="Grigoriev I.V."/>
            <person name="Martin F.M."/>
            <person name="Pujade-Renaud V."/>
        </authorList>
    </citation>
    <scope>NUCLEOTIDE SEQUENCE [LARGE SCALE GENOMIC DNA]</scope>
    <source>
        <strain evidence="1 2">Philippines</strain>
    </source>
</reference>
<evidence type="ECO:0000313" key="1">
    <source>
        <dbReference type="EMBL" id="PSN66535.1"/>
    </source>
</evidence>
<name>A0A2T2NM85_CORCC</name>
<accession>A0A2T2NM85</accession>
<dbReference type="AlphaFoldDB" id="A0A2T2NM85"/>
<keyword evidence="2" id="KW-1185">Reference proteome</keyword>
<organism evidence="1 2">
    <name type="scientific">Corynespora cassiicola Philippines</name>
    <dbReference type="NCBI Taxonomy" id="1448308"/>
    <lineage>
        <taxon>Eukaryota</taxon>
        <taxon>Fungi</taxon>
        <taxon>Dikarya</taxon>
        <taxon>Ascomycota</taxon>
        <taxon>Pezizomycotina</taxon>
        <taxon>Dothideomycetes</taxon>
        <taxon>Pleosporomycetidae</taxon>
        <taxon>Pleosporales</taxon>
        <taxon>Corynesporascaceae</taxon>
        <taxon>Corynespora</taxon>
    </lineage>
</organism>
<gene>
    <name evidence="1" type="ORF">BS50DRAFT_416697</name>
</gene>
<sequence>MILARIGPFAFHLECLCLRHAPSSKTAHQRALPRSHLRVSRMHSRREPRPRLCRRLFCILIFVIRLLRTLPSRCAWRLTLISEGAPTKSLALWPPNLAPHAALAISRETSSLQFQALFAFRAALDGPRHEQGRTIAGARLCRPMLKDG</sequence>
<proteinExistence type="predicted"/>
<dbReference type="Proteomes" id="UP000240883">
    <property type="component" value="Unassembled WGS sequence"/>
</dbReference>
<evidence type="ECO:0000313" key="2">
    <source>
        <dbReference type="Proteomes" id="UP000240883"/>
    </source>
</evidence>
<protein>
    <submittedName>
        <fullName evidence="1">Uncharacterized protein</fullName>
    </submittedName>
</protein>
<dbReference type="EMBL" id="KZ678136">
    <property type="protein sequence ID" value="PSN66535.1"/>
    <property type="molecule type" value="Genomic_DNA"/>
</dbReference>